<dbReference type="Pfam" id="PF00550">
    <property type="entry name" value="PP-binding"/>
    <property type="match status" value="1"/>
</dbReference>
<organism evidence="4">
    <name type="scientific">viral metagenome</name>
    <dbReference type="NCBI Taxonomy" id="1070528"/>
    <lineage>
        <taxon>unclassified sequences</taxon>
        <taxon>metagenomes</taxon>
        <taxon>organismal metagenomes</taxon>
    </lineage>
</organism>
<evidence type="ECO:0000256" key="2">
    <source>
        <dbReference type="ARBA" id="ARBA00022553"/>
    </source>
</evidence>
<dbReference type="GO" id="GO:0000036">
    <property type="term" value="F:acyl carrier activity"/>
    <property type="evidence" value="ECO:0007669"/>
    <property type="project" value="TreeGrafter"/>
</dbReference>
<dbReference type="GO" id="GO:0000035">
    <property type="term" value="F:acyl binding"/>
    <property type="evidence" value="ECO:0007669"/>
    <property type="project" value="TreeGrafter"/>
</dbReference>
<dbReference type="SUPFAM" id="SSF47336">
    <property type="entry name" value="ACP-like"/>
    <property type="match status" value="1"/>
</dbReference>
<keyword evidence="1" id="KW-0596">Phosphopantetheine</keyword>
<evidence type="ECO:0000313" key="4">
    <source>
        <dbReference type="EMBL" id="QJA84317.1"/>
    </source>
</evidence>
<evidence type="ECO:0000313" key="5">
    <source>
        <dbReference type="EMBL" id="QJI00285.1"/>
    </source>
</evidence>
<feature type="domain" description="Carrier" evidence="3">
    <location>
        <begin position="1"/>
        <end position="77"/>
    </location>
</feature>
<dbReference type="PANTHER" id="PTHR20863">
    <property type="entry name" value="ACYL CARRIER PROTEIN"/>
    <property type="match status" value="1"/>
</dbReference>
<protein>
    <recommendedName>
        <fullName evidence="3">Carrier domain-containing protein</fullName>
    </recommendedName>
</protein>
<evidence type="ECO:0000256" key="1">
    <source>
        <dbReference type="ARBA" id="ARBA00022450"/>
    </source>
</evidence>
<dbReference type="PROSITE" id="PS50075">
    <property type="entry name" value="CARRIER"/>
    <property type="match status" value="1"/>
</dbReference>
<evidence type="ECO:0000259" key="3">
    <source>
        <dbReference type="PROSITE" id="PS50075"/>
    </source>
</evidence>
<dbReference type="EMBL" id="MT144841">
    <property type="protein sequence ID" value="QJI00285.1"/>
    <property type="molecule type" value="Genomic_DNA"/>
</dbReference>
<dbReference type="GO" id="GO:0005829">
    <property type="term" value="C:cytosol"/>
    <property type="evidence" value="ECO:0007669"/>
    <property type="project" value="TreeGrafter"/>
</dbReference>
<name>A0A6M3KQG7_9ZZZZ</name>
<proteinExistence type="predicted"/>
<dbReference type="GO" id="GO:0016020">
    <property type="term" value="C:membrane"/>
    <property type="evidence" value="ECO:0007669"/>
    <property type="project" value="GOC"/>
</dbReference>
<dbReference type="AlphaFoldDB" id="A0A6M3KQG7"/>
<dbReference type="GO" id="GO:0009245">
    <property type="term" value="P:lipid A biosynthetic process"/>
    <property type="evidence" value="ECO:0007669"/>
    <property type="project" value="TreeGrafter"/>
</dbReference>
<dbReference type="PANTHER" id="PTHR20863:SF76">
    <property type="entry name" value="CARRIER DOMAIN-CONTAINING PROTEIN"/>
    <property type="match status" value="1"/>
</dbReference>
<dbReference type="EMBL" id="MT142527">
    <property type="protein sequence ID" value="QJA84317.1"/>
    <property type="molecule type" value="Genomic_DNA"/>
</dbReference>
<dbReference type="Gene3D" id="1.10.1200.10">
    <property type="entry name" value="ACP-like"/>
    <property type="match status" value="1"/>
</dbReference>
<keyword evidence="2" id="KW-0597">Phosphoprotein</keyword>
<sequence length="79" mass="8930">MDTQTKNKIISIIEKAASEKVKDENTNLVEDLGMDVLDLQEAVMDLETEFNIEEIPLETAESWRTVGDVIKYVEVVCKA</sequence>
<accession>A0A6M3KQG7</accession>
<dbReference type="InterPro" id="IPR036736">
    <property type="entry name" value="ACP-like_sf"/>
</dbReference>
<reference evidence="4" key="1">
    <citation type="submission" date="2020-03" db="EMBL/GenBank/DDBJ databases">
        <title>The deep terrestrial virosphere.</title>
        <authorList>
            <person name="Holmfeldt K."/>
            <person name="Nilsson E."/>
            <person name="Simone D."/>
            <person name="Lopez-Fernandez M."/>
            <person name="Wu X."/>
            <person name="de Brujin I."/>
            <person name="Lundin D."/>
            <person name="Andersson A."/>
            <person name="Bertilsson S."/>
            <person name="Dopson M."/>
        </authorList>
    </citation>
    <scope>NUCLEOTIDE SEQUENCE</scope>
    <source>
        <strain evidence="4">MM415A00210</strain>
        <strain evidence="5">TM448B01912</strain>
    </source>
</reference>
<dbReference type="InterPro" id="IPR003231">
    <property type="entry name" value="ACP"/>
</dbReference>
<gene>
    <name evidence="4" type="ORF">MM415A00210_0042</name>
    <name evidence="5" type="ORF">TM448B01912_0007</name>
</gene>
<dbReference type="InterPro" id="IPR009081">
    <property type="entry name" value="PP-bd_ACP"/>
</dbReference>